<reference evidence="1" key="1">
    <citation type="submission" date="2015-10" db="EMBL/GenBank/DDBJ databases">
        <title>Biosynthesis of SCL-MCL polyhydroxyalkanoates by metagenomic clones in Pseudomonas putida.</title>
        <authorList>
            <person name="Cheng J."/>
            <person name="Charles T.C."/>
        </authorList>
    </citation>
    <scope>NUCLEOTIDE SEQUENCE</scope>
</reference>
<evidence type="ECO:0000313" key="1">
    <source>
        <dbReference type="EMBL" id="ALV86727.1"/>
    </source>
</evidence>
<sequence>MAALCSLWLRNFASVDAKASQNCELEATMQDSLTPIDTSFERWTKLSDAFEQHLVRMQQGDEKARAEALRLARELDALTRLISRDLNTAQQHNGA</sequence>
<protein>
    <submittedName>
        <fullName evidence="1">Uncharacterized protein</fullName>
    </submittedName>
</protein>
<dbReference type="EMBL" id="KT944273">
    <property type="protein sequence ID" value="ALV86727.1"/>
    <property type="molecule type" value="Genomic_DNA"/>
</dbReference>
<organism evidence="1">
    <name type="scientific">uncultured bacterium P1N3</name>
    <dbReference type="NCBI Taxonomy" id="1748283"/>
    <lineage>
        <taxon>Bacteria</taxon>
        <taxon>environmental samples</taxon>
    </lineage>
</organism>
<dbReference type="AlphaFoldDB" id="A0A0U3U9I7"/>
<accession>A0A0U3U9I7</accession>
<proteinExistence type="predicted"/>
<name>A0A0U3U9I7_9BACT</name>